<evidence type="ECO:0000313" key="2">
    <source>
        <dbReference type="EMBL" id="OAT49692.1"/>
    </source>
</evidence>
<dbReference type="Pfam" id="PF03923">
    <property type="entry name" value="Lipoprotein_16"/>
    <property type="match status" value="1"/>
</dbReference>
<comment type="caution">
    <text evidence="2">The sequence shown here is derived from an EMBL/GenBank/DDBJ whole genome shotgun (WGS) entry which is preliminary data.</text>
</comment>
<dbReference type="NCBIfam" id="NF008637">
    <property type="entry name" value="PRK11627.1"/>
    <property type="match status" value="1"/>
</dbReference>
<gene>
    <name evidence="2" type="ORF">M998_2856</name>
</gene>
<evidence type="ECO:0000313" key="3">
    <source>
        <dbReference type="Proteomes" id="UP000078224"/>
    </source>
</evidence>
<accession>A0A1B7JP99</accession>
<dbReference type="AlphaFoldDB" id="A0A1B7JP99"/>
<dbReference type="InterPro" id="IPR005619">
    <property type="entry name" value="Uncharacterised_YajG"/>
</dbReference>
<organism evidence="2 3">
    <name type="scientific">Providencia heimbachae ATCC 35613</name>
    <dbReference type="NCBI Taxonomy" id="1354272"/>
    <lineage>
        <taxon>Bacteria</taxon>
        <taxon>Pseudomonadati</taxon>
        <taxon>Pseudomonadota</taxon>
        <taxon>Gammaproteobacteria</taxon>
        <taxon>Enterobacterales</taxon>
        <taxon>Morganellaceae</taxon>
        <taxon>Providencia</taxon>
    </lineage>
</organism>
<dbReference type="PATRIC" id="fig|1354272.4.peg.2918"/>
<dbReference type="EMBL" id="LXEW01000040">
    <property type="protein sequence ID" value="OAT49692.1"/>
    <property type="molecule type" value="Genomic_DNA"/>
</dbReference>
<dbReference type="PROSITE" id="PS51257">
    <property type="entry name" value="PROKAR_LIPOPROTEIN"/>
    <property type="match status" value="1"/>
</dbReference>
<sequence>MLKKLCFPLFALLLLAGCSASNNTLSLEPKITLPAKNPTLNATSISVSSVDNRTQKSLAEINRNGALVVLNPSRDPRYLMQEAVEKQMAARGFMVTSPANINLVVQLNKLDAKVSEGSLRHNITVNSSVSVNATAPNGSTKTRSFTRNFNTQELLGATNDKIQAAINSALTDLITDMANDQELTDFIRQNSRY</sequence>
<keyword evidence="3" id="KW-1185">Reference proteome</keyword>
<evidence type="ECO:0000256" key="1">
    <source>
        <dbReference type="SAM" id="SignalP"/>
    </source>
</evidence>
<dbReference type="RefSeq" id="WP_068909452.1">
    <property type="nucleotide sequence ID" value="NZ_LXEW01000040.1"/>
</dbReference>
<feature type="chain" id="PRO_5008595368" evidence="1">
    <location>
        <begin position="21"/>
        <end position="193"/>
    </location>
</feature>
<feature type="signal peptide" evidence="1">
    <location>
        <begin position="1"/>
        <end position="20"/>
    </location>
</feature>
<proteinExistence type="predicted"/>
<name>A0A1B7JP99_9GAMM</name>
<keyword evidence="1" id="KW-0732">Signal</keyword>
<keyword evidence="2" id="KW-0449">Lipoprotein</keyword>
<protein>
    <submittedName>
        <fullName evidence="2">Putative lipoprotein</fullName>
    </submittedName>
</protein>
<dbReference type="OrthoDB" id="6064766at2"/>
<reference evidence="2 3" key="1">
    <citation type="submission" date="2016-04" db="EMBL/GenBank/DDBJ databases">
        <title>ATOL: Assembling a taxonomically balanced genome-scale reconstruction of the evolutionary history of the Enterobacteriaceae.</title>
        <authorList>
            <person name="Plunkett G.III."/>
            <person name="Neeno-Eckwall E.C."/>
            <person name="Glasner J.D."/>
            <person name="Perna N.T."/>
        </authorList>
    </citation>
    <scope>NUCLEOTIDE SEQUENCE [LARGE SCALE GENOMIC DNA]</scope>
    <source>
        <strain evidence="2 3">ATCC 35613</strain>
    </source>
</reference>
<dbReference type="Proteomes" id="UP000078224">
    <property type="component" value="Unassembled WGS sequence"/>
</dbReference>